<evidence type="ECO:0000313" key="2">
    <source>
        <dbReference type="Proteomes" id="UP000324800"/>
    </source>
</evidence>
<name>A0A5J4UQQ8_9EUKA</name>
<dbReference type="Proteomes" id="UP000324800">
    <property type="component" value="Unassembled WGS sequence"/>
</dbReference>
<proteinExistence type="predicted"/>
<gene>
    <name evidence="1" type="ORF">EZS28_031705</name>
</gene>
<dbReference type="AlphaFoldDB" id="A0A5J4UQQ8"/>
<protein>
    <submittedName>
        <fullName evidence="1">Uncharacterized protein</fullName>
    </submittedName>
</protein>
<reference evidence="1 2" key="1">
    <citation type="submission" date="2019-03" db="EMBL/GenBank/DDBJ databases">
        <title>Single cell metagenomics reveals metabolic interactions within the superorganism composed of flagellate Streblomastix strix and complex community of Bacteroidetes bacteria on its surface.</title>
        <authorList>
            <person name="Treitli S.C."/>
            <person name="Kolisko M."/>
            <person name="Husnik F."/>
            <person name="Keeling P."/>
            <person name="Hampl V."/>
        </authorList>
    </citation>
    <scope>NUCLEOTIDE SEQUENCE [LARGE SCALE GENOMIC DNA]</scope>
    <source>
        <strain evidence="1">ST1C</strain>
    </source>
</reference>
<dbReference type="EMBL" id="SNRW01013309">
    <property type="protein sequence ID" value="KAA6372768.1"/>
    <property type="molecule type" value="Genomic_DNA"/>
</dbReference>
<comment type="caution">
    <text evidence="1">The sequence shown here is derived from an EMBL/GenBank/DDBJ whole genome shotgun (WGS) entry which is preliminary data.</text>
</comment>
<evidence type="ECO:0000313" key="1">
    <source>
        <dbReference type="EMBL" id="KAA6372768.1"/>
    </source>
</evidence>
<organism evidence="1 2">
    <name type="scientific">Streblomastix strix</name>
    <dbReference type="NCBI Taxonomy" id="222440"/>
    <lineage>
        <taxon>Eukaryota</taxon>
        <taxon>Metamonada</taxon>
        <taxon>Preaxostyla</taxon>
        <taxon>Oxymonadida</taxon>
        <taxon>Streblomastigidae</taxon>
        <taxon>Streblomastix</taxon>
    </lineage>
</organism>
<accession>A0A5J4UQQ8</accession>
<sequence length="68" mass="8035">MMVVQNYATILASTLIRSNQEENAVDVDQLRLEISFIMTVFKEIDNLTKEEEAWMTEAEKWVFENFCK</sequence>